<evidence type="ECO:0008006" key="5">
    <source>
        <dbReference type="Google" id="ProtNLM"/>
    </source>
</evidence>
<comment type="caution">
    <text evidence="3">The sequence shown here is derived from an EMBL/GenBank/DDBJ whole genome shotgun (WGS) entry which is preliminary data.</text>
</comment>
<evidence type="ECO:0000256" key="2">
    <source>
        <dbReference type="SAM" id="Phobius"/>
    </source>
</evidence>
<keyword evidence="4" id="KW-1185">Reference proteome</keyword>
<evidence type="ECO:0000313" key="4">
    <source>
        <dbReference type="Proteomes" id="UP001328107"/>
    </source>
</evidence>
<evidence type="ECO:0000256" key="1">
    <source>
        <dbReference type="ARBA" id="ARBA00006803"/>
    </source>
</evidence>
<dbReference type="GO" id="GO:0007606">
    <property type="term" value="P:sensory perception of chemical stimulus"/>
    <property type="evidence" value="ECO:0007669"/>
    <property type="project" value="InterPro"/>
</dbReference>
<feature type="transmembrane region" description="Helical" evidence="2">
    <location>
        <begin position="152"/>
        <end position="173"/>
    </location>
</feature>
<feature type="transmembrane region" description="Helical" evidence="2">
    <location>
        <begin position="279"/>
        <end position="300"/>
    </location>
</feature>
<feature type="non-terminal residue" evidence="3">
    <location>
        <position position="1"/>
    </location>
</feature>
<feature type="transmembrane region" description="Helical" evidence="2">
    <location>
        <begin position="179"/>
        <end position="201"/>
    </location>
</feature>
<dbReference type="PANTHER" id="PTHR23128:SF132">
    <property type="entry name" value="SERPENTINE RECEPTOR, CLASS E (EPSILON)-RELATED"/>
    <property type="match status" value="1"/>
</dbReference>
<organism evidence="3 4">
    <name type="scientific">Pristionchus mayeri</name>
    <dbReference type="NCBI Taxonomy" id="1317129"/>
    <lineage>
        <taxon>Eukaryota</taxon>
        <taxon>Metazoa</taxon>
        <taxon>Ecdysozoa</taxon>
        <taxon>Nematoda</taxon>
        <taxon>Chromadorea</taxon>
        <taxon>Rhabditida</taxon>
        <taxon>Rhabditina</taxon>
        <taxon>Diplogasteromorpha</taxon>
        <taxon>Diplogasteroidea</taxon>
        <taxon>Neodiplogasteridae</taxon>
        <taxon>Pristionchus</taxon>
    </lineage>
</organism>
<proteinExistence type="inferred from homology"/>
<feature type="transmembrane region" description="Helical" evidence="2">
    <location>
        <begin position="241"/>
        <end position="264"/>
    </location>
</feature>
<protein>
    <recommendedName>
        <fullName evidence="5">G protein-coupled receptor</fullName>
    </recommendedName>
</protein>
<dbReference type="AlphaFoldDB" id="A0AAN5I4L7"/>
<gene>
    <name evidence="3" type="ORF">PMAYCL1PPCAC_21554</name>
</gene>
<feature type="transmembrane region" description="Helical" evidence="2">
    <location>
        <begin position="109"/>
        <end position="131"/>
    </location>
</feature>
<keyword evidence="2" id="KW-0812">Transmembrane</keyword>
<feature type="transmembrane region" description="Helical" evidence="2">
    <location>
        <begin position="38"/>
        <end position="62"/>
    </location>
</feature>
<dbReference type="InterPro" id="IPR004151">
    <property type="entry name" value="7TM_GPCR_serpentine_rcpt_Sre"/>
</dbReference>
<sequence>SKMSSFHAVNPATNQTVWIPFFIRFSRLPEDIRPYYESFVICEVIGHVFSLAACFFAMYVFFKVRALHFNLSQAIMNGYYTGPAFIILRFPLILMETGVIKYDSMADDIIVVISIIRMWMFVSLYNFEVNITVERYFALKHVRTYEKVQRRYISAIILSANAVYSMILAYLLTYNYLHGFFYVAFVCVANNIALIMFFVFAKKNDAIRAKLIQFRKNDGSYSVSYRWQLQDNARSAKELRVLMIGCNGVISVILPILFVPALIFDNDPLKSEILEAAKLFYQVSSAYVFGGSYLYVLFVLRKHRDYVFGTSAV</sequence>
<name>A0AAN5I4L7_9BILA</name>
<keyword evidence="2" id="KW-0472">Membrane</keyword>
<dbReference type="EMBL" id="BTRK01000005">
    <property type="protein sequence ID" value="GMR51359.1"/>
    <property type="molecule type" value="Genomic_DNA"/>
</dbReference>
<feature type="transmembrane region" description="Helical" evidence="2">
    <location>
        <begin position="74"/>
        <end position="94"/>
    </location>
</feature>
<dbReference type="GO" id="GO:0016020">
    <property type="term" value="C:membrane"/>
    <property type="evidence" value="ECO:0007669"/>
    <property type="project" value="InterPro"/>
</dbReference>
<keyword evidence="2" id="KW-1133">Transmembrane helix</keyword>
<dbReference type="Pfam" id="PF03125">
    <property type="entry name" value="Sre"/>
    <property type="match status" value="1"/>
</dbReference>
<reference evidence="4" key="1">
    <citation type="submission" date="2022-10" db="EMBL/GenBank/DDBJ databases">
        <title>Genome assembly of Pristionchus species.</title>
        <authorList>
            <person name="Yoshida K."/>
            <person name="Sommer R.J."/>
        </authorList>
    </citation>
    <scope>NUCLEOTIDE SEQUENCE [LARGE SCALE GENOMIC DNA]</scope>
    <source>
        <strain evidence="4">RS5460</strain>
    </source>
</reference>
<evidence type="ECO:0000313" key="3">
    <source>
        <dbReference type="EMBL" id="GMR51359.1"/>
    </source>
</evidence>
<dbReference type="PANTHER" id="PTHR23128">
    <property type="entry name" value="SERPENTINE RECEPTOR, CLASS E (EPSILON)-RELATED"/>
    <property type="match status" value="1"/>
</dbReference>
<comment type="similarity">
    <text evidence="1">Belongs to the nematode receptor-like protein sre family.</text>
</comment>
<accession>A0AAN5I4L7</accession>
<dbReference type="Proteomes" id="UP001328107">
    <property type="component" value="Unassembled WGS sequence"/>
</dbReference>
<feature type="non-terminal residue" evidence="3">
    <location>
        <position position="313"/>
    </location>
</feature>